<proteinExistence type="predicted"/>
<name>A0AAD7SMH3_9TELE</name>
<organism evidence="2 3">
    <name type="scientific">Aldrovandia affinis</name>
    <dbReference type="NCBI Taxonomy" id="143900"/>
    <lineage>
        <taxon>Eukaryota</taxon>
        <taxon>Metazoa</taxon>
        <taxon>Chordata</taxon>
        <taxon>Craniata</taxon>
        <taxon>Vertebrata</taxon>
        <taxon>Euteleostomi</taxon>
        <taxon>Actinopterygii</taxon>
        <taxon>Neopterygii</taxon>
        <taxon>Teleostei</taxon>
        <taxon>Notacanthiformes</taxon>
        <taxon>Halosauridae</taxon>
        <taxon>Aldrovandia</taxon>
    </lineage>
</organism>
<evidence type="ECO:0000313" key="3">
    <source>
        <dbReference type="Proteomes" id="UP001221898"/>
    </source>
</evidence>
<dbReference type="EMBL" id="JAINUG010000049">
    <property type="protein sequence ID" value="KAJ8405316.1"/>
    <property type="molecule type" value="Genomic_DNA"/>
</dbReference>
<evidence type="ECO:0000256" key="1">
    <source>
        <dbReference type="SAM" id="MobiDB-lite"/>
    </source>
</evidence>
<dbReference type="AlphaFoldDB" id="A0AAD7SMH3"/>
<dbReference type="Proteomes" id="UP001221898">
    <property type="component" value="Unassembled WGS sequence"/>
</dbReference>
<reference evidence="2" key="1">
    <citation type="journal article" date="2023" name="Science">
        <title>Genome structures resolve the early diversification of teleost fishes.</title>
        <authorList>
            <person name="Parey E."/>
            <person name="Louis A."/>
            <person name="Montfort J."/>
            <person name="Bouchez O."/>
            <person name="Roques C."/>
            <person name="Iampietro C."/>
            <person name="Lluch J."/>
            <person name="Castinel A."/>
            <person name="Donnadieu C."/>
            <person name="Desvignes T."/>
            <person name="Floi Bucao C."/>
            <person name="Jouanno E."/>
            <person name="Wen M."/>
            <person name="Mejri S."/>
            <person name="Dirks R."/>
            <person name="Jansen H."/>
            <person name="Henkel C."/>
            <person name="Chen W.J."/>
            <person name="Zahm M."/>
            <person name="Cabau C."/>
            <person name="Klopp C."/>
            <person name="Thompson A.W."/>
            <person name="Robinson-Rechavi M."/>
            <person name="Braasch I."/>
            <person name="Lecointre G."/>
            <person name="Bobe J."/>
            <person name="Postlethwait J.H."/>
            <person name="Berthelot C."/>
            <person name="Roest Crollius H."/>
            <person name="Guiguen Y."/>
        </authorList>
    </citation>
    <scope>NUCLEOTIDE SEQUENCE</scope>
    <source>
        <strain evidence="2">NC1722</strain>
    </source>
</reference>
<feature type="region of interest" description="Disordered" evidence="1">
    <location>
        <begin position="65"/>
        <end position="104"/>
    </location>
</feature>
<sequence>MRATERWVMSPCVASFALRGTSTHPKTRNTAALGISSLLAEWGLGGHPSIRMDWLNTVRSLFSGGTSSTPFTPAASPSMHRKEDVPAKQVRDTESSGKEPIERM</sequence>
<keyword evidence="3" id="KW-1185">Reference proteome</keyword>
<gene>
    <name evidence="2" type="ORF">AAFF_G00323070</name>
</gene>
<protein>
    <submittedName>
        <fullName evidence="2">Uncharacterized protein</fullName>
    </submittedName>
</protein>
<evidence type="ECO:0000313" key="2">
    <source>
        <dbReference type="EMBL" id="KAJ8405316.1"/>
    </source>
</evidence>
<accession>A0AAD7SMH3</accession>
<comment type="caution">
    <text evidence="2">The sequence shown here is derived from an EMBL/GenBank/DDBJ whole genome shotgun (WGS) entry which is preliminary data.</text>
</comment>
<feature type="compositionally biased region" description="Low complexity" evidence="1">
    <location>
        <begin position="66"/>
        <end position="78"/>
    </location>
</feature>
<feature type="compositionally biased region" description="Basic and acidic residues" evidence="1">
    <location>
        <begin position="80"/>
        <end position="104"/>
    </location>
</feature>